<dbReference type="PANTHER" id="PTHR27004">
    <property type="entry name" value="RECEPTOR-LIKE PROTEIN 12 ISOFORM X1"/>
    <property type="match status" value="1"/>
</dbReference>
<dbReference type="PANTHER" id="PTHR27004:SF404">
    <property type="entry name" value="LEUCINE-RICH RECEPTOR-LIKE KINASE FAMILY PROTEIN"/>
    <property type="match status" value="1"/>
</dbReference>
<evidence type="ECO:0000256" key="2">
    <source>
        <dbReference type="ARBA" id="ARBA00009592"/>
    </source>
</evidence>
<dbReference type="Pfam" id="PF00560">
    <property type="entry name" value="LRR_1"/>
    <property type="match status" value="4"/>
</dbReference>
<evidence type="ECO:0000256" key="7">
    <source>
        <dbReference type="ARBA" id="ARBA00022737"/>
    </source>
</evidence>
<keyword evidence="12" id="KW-1185">Reference proteome</keyword>
<comment type="similarity">
    <text evidence="2">Belongs to the RLP family.</text>
</comment>
<evidence type="ECO:0000256" key="8">
    <source>
        <dbReference type="ARBA" id="ARBA00022989"/>
    </source>
</evidence>
<evidence type="ECO:0000256" key="4">
    <source>
        <dbReference type="ARBA" id="ARBA00022614"/>
    </source>
</evidence>
<dbReference type="FunFam" id="3.80.10.10:FF:000299">
    <property type="entry name" value="Piriformospora indica-insensitive protein 2"/>
    <property type="match status" value="1"/>
</dbReference>
<comment type="subcellular location">
    <subcellularLocation>
        <location evidence="1">Cell membrane</location>
        <topology evidence="1">Single-pass type I membrane protein</topology>
    </subcellularLocation>
</comment>
<evidence type="ECO:0000256" key="1">
    <source>
        <dbReference type="ARBA" id="ARBA00004251"/>
    </source>
</evidence>
<proteinExistence type="inferred from homology"/>
<keyword evidence="11" id="KW-0325">Glycoprotein</keyword>
<keyword evidence="3" id="KW-1003">Cell membrane</keyword>
<keyword evidence="5" id="KW-0812">Transmembrane</keyword>
<dbReference type="InterPro" id="IPR001611">
    <property type="entry name" value="Leu-rich_rpt"/>
</dbReference>
<accession>A0A6J1HX58</accession>
<dbReference type="Gene3D" id="3.80.10.10">
    <property type="entry name" value="Ribonuclease Inhibitor"/>
    <property type="match status" value="3"/>
</dbReference>
<keyword evidence="8" id="KW-1133">Transmembrane helix</keyword>
<dbReference type="Proteomes" id="UP000504608">
    <property type="component" value="Unplaced"/>
</dbReference>
<evidence type="ECO:0000256" key="11">
    <source>
        <dbReference type="ARBA" id="ARBA00023180"/>
    </source>
</evidence>
<dbReference type="GeneID" id="111467673"/>
<dbReference type="Pfam" id="PF13855">
    <property type="entry name" value="LRR_8"/>
    <property type="match status" value="1"/>
</dbReference>
<protein>
    <submittedName>
        <fullName evidence="13">Piriformospora indica-insensitive protein 2-like</fullName>
    </submittedName>
</protein>
<evidence type="ECO:0000313" key="12">
    <source>
        <dbReference type="Proteomes" id="UP000504608"/>
    </source>
</evidence>
<dbReference type="InterPro" id="IPR032675">
    <property type="entry name" value="LRR_dom_sf"/>
</dbReference>
<dbReference type="KEGG" id="cmax:111467673"/>
<keyword evidence="9" id="KW-0472">Membrane</keyword>
<dbReference type="SUPFAM" id="SSF52058">
    <property type="entry name" value="L domain-like"/>
    <property type="match status" value="1"/>
</dbReference>
<keyword evidence="4" id="KW-0433">Leucine-rich repeat</keyword>
<organism evidence="12 13">
    <name type="scientific">Cucurbita maxima</name>
    <name type="common">Pumpkin</name>
    <name type="synonym">Winter squash</name>
    <dbReference type="NCBI Taxonomy" id="3661"/>
    <lineage>
        <taxon>Eukaryota</taxon>
        <taxon>Viridiplantae</taxon>
        <taxon>Streptophyta</taxon>
        <taxon>Embryophyta</taxon>
        <taxon>Tracheophyta</taxon>
        <taxon>Spermatophyta</taxon>
        <taxon>Magnoliopsida</taxon>
        <taxon>eudicotyledons</taxon>
        <taxon>Gunneridae</taxon>
        <taxon>Pentapetalae</taxon>
        <taxon>rosids</taxon>
        <taxon>fabids</taxon>
        <taxon>Cucurbitales</taxon>
        <taxon>Cucurbitaceae</taxon>
        <taxon>Cucurbiteae</taxon>
        <taxon>Cucurbita</taxon>
    </lineage>
</organism>
<gene>
    <name evidence="13" type="primary">LOC111467673</name>
</gene>
<name>A0A6J1HX58_CUCMA</name>
<reference evidence="13" key="1">
    <citation type="submission" date="2025-08" db="UniProtKB">
        <authorList>
            <consortium name="RefSeq"/>
        </authorList>
    </citation>
    <scope>IDENTIFICATION</scope>
    <source>
        <tissue evidence="13">Young leaves</tissue>
    </source>
</reference>
<evidence type="ECO:0000256" key="10">
    <source>
        <dbReference type="ARBA" id="ARBA00023170"/>
    </source>
</evidence>
<dbReference type="GO" id="GO:0005886">
    <property type="term" value="C:plasma membrane"/>
    <property type="evidence" value="ECO:0007669"/>
    <property type="project" value="UniProtKB-SubCell"/>
</dbReference>
<keyword evidence="7" id="KW-0677">Repeat</keyword>
<evidence type="ECO:0000256" key="3">
    <source>
        <dbReference type="ARBA" id="ARBA00022475"/>
    </source>
</evidence>
<sequence length="487" mass="53284">MAFADIFVFRSVLALGCVMEKKRFLVFVLFVCLGSWSYAQEGGEAAPMEKTELDALFSAIQGFVGNSWNGSDLYPDPCGWTPIQGVSCDIFDGLWYVTALSIGPTHENSLACAPNAHFRQQLFELKHLKTLSFFSCFVSATRINSVSLPAGEWLNLAGSLESLEFRSNAGLTGKIPASLGSLSNLQSLILLQNGLVGEIPESFGNLIRLKRLVLSGNSLTGPIAPNLGRLSELLILDLSRNFLSGSLPPCLGNLSSLLKLDLSDNKLGGVLPDEIGDMRSLTLLDLSNNSFYGGLRRPFEKMNSLEEIILSNNPIGGELKNINWKSLRNLMILDLSDMGLTGDIPDSLSELKKLRFLGLSRNNLTGNPSPELAALPFVSAIYLFGNNLSGDLKFSEEFYGNMGRRFGAWDNPNLCYPMGMVTANSAPYGVKPCEEEEEEEEVIKLTEKPFSNGNVAVSNGCSWVGVEGFWWKFVGKTLTMILLIMRL</sequence>
<dbReference type="OrthoDB" id="676979at2759"/>
<dbReference type="AlphaFoldDB" id="A0A6J1HX58"/>
<evidence type="ECO:0000256" key="9">
    <source>
        <dbReference type="ARBA" id="ARBA00023136"/>
    </source>
</evidence>
<keyword evidence="6" id="KW-0732">Signal</keyword>
<evidence type="ECO:0000313" key="13">
    <source>
        <dbReference type="RefSeq" id="XP_022968425.1"/>
    </source>
</evidence>
<dbReference type="GO" id="GO:0051707">
    <property type="term" value="P:response to other organism"/>
    <property type="evidence" value="ECO:0007669"/>
    <property type="project" value="UniProtKB-ARBA"/>
</dbReference>
<evidence type="ECO:0000256" key="5">
    <source>
        <dbReference type="ARBA" id="ARBA00022692"/>
    </source>
</evidence>
<dbReference type="FunFam" id="3.80.10.10:FF:000269">
    <property type="entry name" value="Piriformospora indica-insensitive protein 2"/>
    <property type="match status" value="1"/>
</dbReference>
<keyword evidence="10" id="KW-0675">Receptor</keyword>
<dbReference type="RefSeq" id="XP_022968425.1">
    <property type="nucleotide sequence ID" value="XM_023112657.1"/>
</dbReference>
<evidence type="ECO:0000256" key="6">
    <source>
        <dbReference type="ARBA" id="ARBA00022729"/>
    </source>
</evidence>